<evidence type="ECO:0000256" key="1">
    <source>
        <dbReference type="ARBA" id="ARBA00022801"/>
    </source>
</evidence>
<proteinExistence type="predicted"/>
<dbReference type="PATRIC" id="fig|1705409.3.peg.1303"/>
<dbReference type="InterPro" id="IPR000086">
    <property type="entry name" value="NUDIX_hydrolase_dom"/>
</dbReference>
<gene>
    <name evidence="3" type="primary">nudF_2</name>
    <name evidence="3" type="ORF">AMQ22_01258</name>
</gene>
<evidence type="ECO:0000313" key="4">
    <source>
        <dbReference type="Proteomes" id="UP000075398"/>
    </source>
</evidence>
<dbReference type="EMBL" id="LNGC01000053">
    <property type="protein sequence ID" value="KYC51628.1"/>
    <property type="molecule type" value="Genomic_DNA"/>
</dbReference>
<feature type="domain" description="Nudix hydrolase" evidence="2">
    <location>
        <begin position="4"/>
        <end position="132"/>
    </location>
</feature>
<dbReference type="GO" id="GO:0047631">
    <property type="term" value="F:ADP-ribose diphosphatase activity"/>
    <property type="evidence" value="ECO:0007669"/>
    <property type="project" value="UniProtKB-EC"/>
</dbReference>
<accession>A0A150J3A0</accession>
<organism evidence="3 4">
    <name type="scientific">Candidatus Methanofastidiosum methylothiophilum</name>
    <dbReference type="NCBI Taxonomy" id="1705564"/>
    <lineage>
        <taxon>Archaea</taxon>
        <taxon>Methanobacteriati</taxon>
        <taxon>Methanobacteriota</taxon>
        <taxon>Stenosarchaea group</taxon>
        <taxon>Candidatus Methanofastidiosia</taxon>
        <taxon>Candidatus Methanofastidiosales</taxon>
        <taxon>Candidatus Methanofastidiosaceae</taxon>
        <taxon>Candidatus Methanofastidiosum</taxon>
    </lineage>
</organism>
<dbReference type="Proteomes" id="UP000075398">
    <property type="component" value="Unassembled WGS sequence"/>
</dbReference>
<dbReference type="Pfam" id="PF00293">
    <property type="entry name" value="NUDIX"/>
    <property type="match status" value="1"/>
</dbReference>
<name>A0A150J3A0_9EURY</name>
<dbReference type="PROSITE" id="PS00893">
    <property type="entry name" value="NUDIX_BOX"/>
    <property type="match status" value="1"/>
</dbReference>
<protein>
    <submittedName>
        <fullName evidence="3">ADP-ribose pyrophosphatase</fullName>
        <ecNumber evidence="3">3.6.1.13</ecNumber>
    </submittedName>
</protein>
<dbReference type="InterPro" id="IPR020476">
    <property type="entry name" value="Nudix_hydrolase"/>
</dbReference>
<evidence type="ECO:0000313" key="3">
    <source>
        <dbReference type="EMBL" id="KYC51628.1"/>
    </source>
</evidence>
<dbReference type="PRINTS" id="PR00502">
    <property type="entry name" value="NUDIXFAMILY"/>
</dbReference>
<keyword evidence="1 3" id="KW-0378">Hydrolase</keyword>
<dbReference type="CDD" id="cd18873">
    <property type="entry name" value="NUDIX_NadM_like"/>
    <property type="match status" value="1"/>
</dbReference>
<dbReference type="EC" id="3.6.1.13" evidence="3"/>
<comment type="caution">
    <text evidence="3">The sequence shown here is derived from an EMBL/GenBank/DDBJ whole genome shotgun (WGS) entry which is preliminary data.</text>
</comment>
<dbReference type="InterPro" id="IPR020084">
    <property type="entry name" value="NUDIX_hydrolase_CS"/>
</dbReference>
<dbReference type="InterPro" id="IPR015797">
    <property type="entry name" value="NUDIX_hydrolase-like_dom_sf"/>
</dbReference>
<reference evidence="3 4" key="1">
    <citation type="journal article" date="2016" name="ISME J.">
        <title>Chasing the elusive Euryarchaeota class WSA2: genomes reveal a uniquely fastidious methyl-reducing methanogen.</title>
        <authorList>
            <person name="Nobu M.K."/>
            <person name="Narihiro T."/>
            <person name="Kuroda K."/>
            <person name="Mei R."/>
            <person name="Liu W.T."/>
        </authorList>
    </citation>
    <scope>NUCLEOTIDE SEQUENCE [LARGE SCALE GENOMIC DNA]</scope>
    <source>
        <strain evidence="3">U1lsi0528_Bin055</strain>
    </source>
</reference>
<dbReference type="AlphaFoldDB" id="A0A150J3A0"/>
<sequence length="136" mass="15116">MRRLPSLAVDIIIFFDNKLILIKRGREPFKNSFAIPGGFVEYGETVENAAIRESKEETGLDITKLTLLGVYSKPDRDPRGHTVSIVFHGIGSGTSKAGDDAKELGLFDLNQIPKNLAFDHNKIIRDFLIVYKGGQI</sequence>
<dbReference type="PANTHER" id="PTHR43736:SF1">
    <property type="entry name" value="DIHYDRONEOPTERIN TRIPHOSPHATE DIPHOSPHATASE"/>
    <property type="match status" value="1"/>
</dbReference>
<dbReference type="PANTHER" id="PTHR43736">
    <property type="entry name" value="ADP-RIBOSE PYROPHOSPHATASE"/>
    <property type="match status" value="1"/>
</dbReference>
<dbReference type="Gene3D" id="3.90.79.10">
    <property type="entry name" value="Nucleoside Triphosphate Pyrophosphohydrolase"/>
    <property type="match status" value="1"/>
</dbReference>
<dbReference type="SUPFAM" id="SSF55811">
    <property type="entry name" value="Nudix"/>
    <property type="match status" value="1"/>
</dbReference>
<evidence type="ECO:0000259" key="2">
    <source>
        <dbReference type="PROSITE" id="PS51462"/>
    </source>
</evidence>
<dbReference type="PROSITE" id="PS51462">
    <property type="entry name" value="NUDIX"/>
    <property type="match status" value="1"/>
</dbReference>